<dbReference type="SMART" id="SM00240">
    <property type="entry name" value="FHA"/>
    <property type="match status" value="1"/>
</dbReference>
<dbReference type="Gene3D" id="2.60.200.20">
    <property type="match status" value="1"/>
</dbReference>
<dbReference type="EMBL" id="VULO01000005">
    <property type="protein sequence ID" value="MSS84055.1"/>
    <property type="molecule type" value="Genomic_DNA"/>
</dbReference>
<evidence type="ECO:0000313" key="3">
    <source>
        <dbReference type="EMBL" id="MSS84055.1"/>
    </source>
</evidence>
<keyword evidence="1" id="KW-0597">Phosphoprotein</keyword>
<feature type="domain" description="FHA" evidence="2">
    <location>
        <begin position="153"/>
        <end position="202"/>
    </location>
</feature>
<keyword evidence="4" id="KW-1185">Reference proteome</keyword>
<accession>A0A6N7W430</accession>
<dbReference type="RefSeq" id="WP_318656539.1">
    <property type="nucleotide sequence ID" value="NZ_VULO01000005.1"/>
</dbReference>
<dbReference type="Pfam" id="PF00498">
    <property type="entry name" value="FHA"/>
    <property type="match status" value="1"/>
</dbReference>
<evidence type="ECO:0000256" key="1">
    <source>
        <dbReference type="ARBA" id="ARBA00022553"/>
    </source>
</evidence>
<dbReference type="Pfam" id="PF12401">
    <property type="entry name" value="FhaA_N"/>
    <property type="match status" value="1"/>
</dbReference>
<dbReference type="InterPro" id="IPR022128">
    <property type="entry name" value="FhaA_N"/>
</dbReference>
<dbReference type="InterPro" id="IPR008984">
    <property type="entry name" value="SMAD_FHA_dom_sf"/>
</dbReference>
<protein>
    <submittedName>
        <fullName evidence="3">DUF2662 domain-containing protein</fullName>
    </submittedName>
</protein>
<dbReference type="CDD" id="cd00060">
    <property type="entry name" value="FHA"/>
    <property type="match status" value="1"/>
</dbReference>
<comment type="caution">
    <text evidence="3">The sequence shown here is derived from an EMBL/GenBank/DDBJ whole genome shotgun (WGS) entry which is preliminary data.</text>
</comment>
<dbReference type="InterPro" id="IPR000253">
    <property type="entry name" value="FHA_dom"/>
</dbReference>
<gene>
    <name evidence="3" type="ORF">FYJ24_04600</name>
</gene>
<reference evidence="3 4" key="1">
    <citation type="submission" date="2019-08" db="EMBL/GenBank/DDBJ databases">
        <title>In-depth cultivation of the pig gut microbiome towards novel bacterial diversity and tailored functional studies.</title>
        <authorList>
            <person name="Wylensek D."/>
            <person name="Hitch T.C.A."/>
            <person name="Clavel T."/>
        </authorList>
    </citation>
    <scope>NUCLEOTIDE SEQUENCE [LARGE SCALE GENOMIC DNA]</scope>
    <source>
        <strain evidence="3 4">WB03_NA08</strain>
    </source>
</reference>
<dbReference type="InterPro" id="IPR042287">
    <property type="entry name" value="FhaA_N_sf"/>
</dbReference>
<proteinExistence type="predicted"/>
<dbReference type="PROSITE" id="PS50006">
    <property type="entry name" value="FHA_DOMAIN"/>
    <property type="match status" value="1"/>
</dbReference>
<dbReference type="Proteomes" id="UP000470875">
    <property type="component" value="Unassembled WGS sequence"/>
</dbReference>
<organism evidence="3 4">
    <name type="scientific">Scrofimicrobium canadense</name>
    <dbReference type="NCBI Taxonomy" id="2652290"/>
    <lineage>
        <taxon>Bacteria</taxon>
        <taxon>Bacillati</taxon>
        <taxon>Actinomycetota</taxon>
        <taxon>Actinomycetes</taxon>
        <taxon>Actinomycetales</taxon>
        <taxon>Actinomycetaceae</taxon>
        <taxon>Scrofimicrobium</taxon>
    </lineage>
</organism>
<dbReference type="AlphaFoldDB" id="A0A6N7W430"/>
<name>A0A6N7W430_9ACTO</name>
<dbReference type="Gene3D" id="3.30.2320.60">
    <property type="entry name" value="FhaA, phosphopeptide-binding domain (DUF3662)"/>
    <property type="match status" value="1"/>
</dbReference>
<evidence type="ECO:0000259" key="2">
    <source>
        <dbReference type="PROSITE" id="PS50006"/>
    </source>
</evidence>
<sequence length="228" mass="24352">MGFFDKFESAVEKGVNNVFSRVFRSGLKTVDVSAALKKSVDDAAANDNRLAPNYFRVMVAPKDYASLDAEDIEVLAESLSQEVTTYVGQQGYALLGPVEVDFEASETELTGNVDVQAVAKRGPAAPAVGATASPDHPIIDIDGEKWLLTEAVTVVGRGSEADITVNDSGVSRKHVEFRITPTGVIITDLGSTNGTYVEGHKVDAATLVDGNQIVIGRTPILFWTHPED</sequence>
<evidence type="ECO:0000313" key="4">
    <source>
        <dbReference type="Proteomes" id="UP000470875"/>
    </source>
</evidence>
<dbReference type="SUPFAM" id="SSF49879">
    <property type="entry name" value="SMAD/FHA domain"/>
    <property type="match status" value="1"/>
</dbReference>